<dbReference type="AlphaFoldDB" id="A0A016T0B3"/>
<evidence type="ECO:0000313" key="2">
    <source>
        <dbReference type="EMBL" id="EYB96160.1"/>
    </source>
</evidence>
<dbReference type="EMBL" id="JARK01001489">
    <property type="protein sequence ID" value="EYB96160.1"/>
    <property type="molecule type" value="Genomic_DNA"/>
</dbReference>
<accession>A0A016T0B3</accession>
<protein>
    <recommendedName>
        <fullName evidence="1">Helix-turn-helix domain-containing protein</fullName>
    </recommendedName>
</protein>
<dbReference type="PANTHER" id="PTHR21301">
    <property type="entry name" value="REVERSE TRANSCRIPTASE"/>
    <property type="match status" value="1"/>
</dbReference>
<sequence length="158" mass="18750">MDDLLIMHNTLDNTILTILNEVYCGVLSLETTHESNYKCNYLDLEINIRNNTVITKMYNKTDSFGFPIKRFPHFFTNISIGVKKATIYAEVLRIARTCSTRQDFVNRLRRTKNILLKMNYNKFTIESSFLRCLFKNNYIIFKFNINTSRTKDFVKEIF</sequence>
<proteinExistence type="predicted"/>
<dbReference type="Pfam" id="PF26215">
    <property type="entry name" value="HTH_animal"/>
    <property type="match status" value="1"/>
</dbReference>
<evidence type="ECO:0000313" key="3">
    <source>
        <dbReference type="Proteomes" id="UP000024635"/>
    </source>
</evidence>
<name>A0A016T0B3_9BILA</name>
<organism evidence="2 3">
    <name type="scientific">Ancylostoma ceylanicum</name>
    <dbReference type="NCBI Taxonomy" id="53326"/>
    <lineage>
        <taxon>Eukaryota</taxon>
        <taxon>Metazoa</taxon>
        <taxon>Ecdysozoa</taxon>
        <taxon>Nematoda</taxon>
        <taxon>Chromadorea</taxon>
        <taxon>Rhabditida</taxon>
        <taxon>Rhabditina</taxon>
        <taxon>Rhabditomorpha</taxon>
        <taxon>Strongyloidea</taxon>
        <taxon>Ancylostomatidae</taxon>
        <taxon>Ancylostomatinae</taxon>
        <taxon>Ancylostoma</taxon>
    </lineage>
</organism>
<evidence type="ECO:0000259" key="1">
    <source>
        <dbReference type="Pfam" id="PF26215"/>
    </source>
</evidence>
<keyword evidence="3" id="KW-1185">Reference proteome</keyword>
<gene>
    <name evidence="2" type="primary">Acey_s0153.g2941</name>
    <name evidence="2" type="ORF">Y032_0153g2941</name>
</gene>
<dbReference type="InterPro" id="IPR058912">
    <property type="entry name" value="HTH_animal"/>
</dbReference>
<feature type="domain" description="Helix-turn-helix" evidence="1">
    <location>
        <begin position="71"/>
        <end position="129"/>
    </location>
</feature>
<reference evidence="3" key="1">
    <citation type="journal article" date="2015" name="Nat. Genet.">
        <title>The genome and transcriptome of the zoonotic hookworm Ancylostoma ceylanicum identify infection-specific gene families.</title>
        <authorList>
            <person name="Schwarz E.M."/>
            <person name="Hu Y."/>
            <person name="Antoshechkin I."/>
            <person name="Miller M.M."/>
            <person name="Sternberg P.W."/>
            <person name="Aroian R.V."/>
        </authorList>
    </citation>
    <scope>NUCLEOTIDE SEQUENCE</scope>
    <source>
        <strain evidence="3">HY135</strain>
    </source>
</reference>
<dbReference type="Proteomes" id="UP000024635">
    <property type="component" value="Unassembled WGS sequence"/>
</dbReference>
<comment type="caution">
    <text evidence="2">The sequence shown here is derived from an EMBL/GenBank/DDBJ whole genome shotgun (WGS) entry which is preliminary data.</text>
</comment>
<dbReference type="PANTHER" id="PTHR21301:SF10">
    <property type="entry name" value="REVERSE TRANSCRIPTASE DOMAIN-CONTAINING PROTEIN"/>
    <property type="match status" value="1"/>
</dbReference>